<dbReference type="PANTHER" id="PTHR45614">
    <property type="entry name" value="MYB PROTEIN-RELATED"/>
    <property type="match status" value="1"/>
</dbReference>
<organism evidence="5 6">
    <name type="scientific">Rhynchospora pubera</name>
    <dbReference type="NCBI Taxonomy" id="906938"/>
    <lineage>
        <taxon>Eukaryota</taxon>
        <taxon>Viridiplantae</taxon>
        <taxon>Streptophyta</taxon>
        <taxon>Embryophyta</taxon>
        <taxon>Tracheophyta</taxon>
        <taxon>Spermatophyta</taxon>
        <taxon>Magnoliopsida</taxon>
        <taxon>Liliopsida</taxon>
        <taxon>Poales</taxon>
        <taxon>Cyperaceae</taxon>
        <taxon>Cyperoideae</taxon>
        <taxon>Rhynchosporeae</taxon>
        <taxon>Rhynchospora</taxon>
    </lineage>
</organism>
<reference evidence="5" key="1">
    <citation type="submission" date="2022-08" db="EMBL/GenBank/DDBJ databases">
        <authorList>
            <person name="Marques A."/>
        </authorList>
    </citation>
    <scope>NUCLEOTIDE SEQUENCE</scope>
    <source>
        <strain evidence="5">RhyPub2mFocal</strain>
        <tissue evidence="5">Leaves</tissue>
    </source>
</reference>
<evidence type="ECO:0000259" key="4">
    <source>
        <dbReference type="PROSITE" id="PS51294"/>
    </source>
</evidence>
<dbReference type="InterPro" id="IPR050560">
    <property type="entry name" value="MYB_TF"/>
</dbReference>
<feature type="compositionally biased region" description="Polar residues" evidence="2">
    <location>
        <begin position="205"/>
        <end position="221"/>
    </location>
</feature>
<feature type="region of interest" description="Disordered" evidence="2">
    <location>
        <begin position="169"/>
        <end position="189"/>
    </location>
</feature>
<keyword evidence="1" id="KW-0238">DNA-binding</keyword>
<dbReference type="PROSITE" id="PS51294">
    <property type="entry name" value="HTH_MYB"/>
    <property type="match status" value="1"/>
</dbReference>
<feature type="compositionally biased region" description="Basic residues" evidence="2">
    <location>
        <begin position="23"/>
        <end position="32"/>
    </location>
</feature>
<accession>A0AAV8F8H5</accession>
<feature type="region of interest" description="Disordered" evidence="2">
    <location>
        <begin position="1"/>
        <end position="32"/>
    </location>
</feature>
<gene>
    <name evidence="5" type="ORF">LUZ62_038254</name>
</gene>
<dbReference type="InterPro" id="IPR001005">
    <property type="entry name" value="SANT/Myb"/>
</dbReference>
<dbReference type="GO" id="GO:0005634">
    <property type="term" value="C:nucleus"/>
    <property type="evidence" value="ECO:0007669"/>
    <property type="project" value="TreeGrafter"/>
</dbReference>
<protein>
    <submittedName>
        <fullName evidence="5">Uncharacterized protein</fullName>
    </submittedName>
</protein>
<dbReference type="InterPro" id="IPR009057">
    <property type="entry name" value="Homeodomain-like_sf"/>
</dbReference>
<evidence type="ECO:0000313" key="5">
    <source>
        <dbReference type="EMBL" id="KAJ4787008.1"/>
    </source>
</evidence>
<dbReference type="PROSITE" id="PS50090">
    <property type="entry name" value="MYB_LIKE"/>
    <property type="match status" value="2"/>
</dbReference>
<name>A0AAV8F8H5_9POAL</name>
<dbReference type="AlphaFoldDB" id="A0AAV8F8H5"/>
<dbReference type="SMART" id="SM00717">
    <property type="entry name" value="SANT"/>
    <property type="match status" value="2"/>
</dbReference>
<feature type="compositionally biased region" description="Polar residues" evidence="2">
    <location>
        <begin position="1"/>
        <end position="14"/>
    </location>
</feature>
<evidence type="ECO:0000313" key="6">
    <source>
        <dbReference type="Proteomes" id="UP001140206"/>
    </source>
</evidence>
<dbReference type="Pfam" id="PF13921">
    <property type="entry name" value="Myb_DNA-bind_6"/>
    <property type="match status" value="1"/>
</dbReference>
<evidence type="ECO:0000256" key="2">
    <source>
        <dbReference type="SAM" id="MobiDB-lite"/>
    </source>
</evidence>
<feature type="region of interest" description="Disordered" evidence="2">
    <location>
        <begin position="201"/>
        <end position="228"/>
    </location>
</feature>
<dbReference type="PANTHER" id="PTHR45614:SF259">
    <property type="entry name" value="MYB DOMAIN PROTEIN 89-RELATED"/>
    <property type="match status" value="1"/>
</dbReference>
<dbReference type="InterPro" id="IPR017930">
    <property type="entry name" value="Myb_dom"/>
</dbReference>
<comment type="caution">
    <text evidence="5">The sequence shown here is derived from an EMBL/GenBank/DDBJ whole genome shotgun (WGS) entry which is preliminary data.</text>
</comment>
<proteinExistence type="predicted"/>
<sequence length="355" mass="39511">MERPNSSPERANGSTKDEVKGPSQKKARTRGRWTRLEDEKLKRLVEESGHPFSQQNWDLHARQLEGRSGKSCRLRWEKELDPRINKAAFTERHEMRLLGAHALLGDEWSLIAELVFPLRTGDALEMHWNVLMEKMGIYEKTGDAKRKKEMDGGYTRFPAEEASIGCRSINAKPGSKRKEPSVNTSWNYSQDKDKMCKMKGVGGNTAMSTGTKHGTSSNNMPHASASELHGRDTSCHYGELIVECNSPRGKSSLTANNLSRGQVELIITGVRDNTSMSTGTENDTSSKTVPEASASELHWNHEEREVGAPCTDYMAIGSVDEREVTVPLVDFMGVGSVDEMELAMPFFDFMGVGLN</sequence>
<feature type="domain" description="Myb-like" evidence="3">
    <location>
        <begin position="25"/>
        <end position="80"/>
    </location>
</feature>
<dbReference type="GO" id="GO:0000978">
    <property type="term" value="F:RNA polymerase II cis-regulatory region sequence-specific DNA binding"/>
    <property type="evidence" value="ECO:0007669"/>
    <property type="project" value="TreeGrafter"/>
</dbReference>
<evidence type="ECO:0000259" key="3">
    <source>
        <dbReference type="PROSITE" id="PS50090"/>
    </source>
</evidence>
<feature type="domain" description="Myb-like" evidence="3">
    <location>
        <begin position="81"/>
        <end position="132"/>
    </location>
</feature>
<dbReference type="Gene3D" id="1.10.10.60">
    <property type="entry name" value="Homeodomain-like"/>
    <property type="match status" value="2"/>
</dbReference>
<keyword evidence="6" id="KW-1185">Reference proteome</keyword>
<feature type="domain" description="HTH myb-type" evidence="4">
    <location>
        <begin position="25"/>
        <end position="84"/>
    </location>
</feature>
<dbReference type="GO" id="GO:0000981">
    <property type="term" value="F:DNA-binding transcription factor activity, RNA polymerase II-specific"/>
    <property type="evidence" value="ECO:0007669"/>
    <property type="project" value="TreeGrafter"/>
</dbReference>
<dbReference type="EMBL" id="JAMFTS010000002">
    <property type="protein sequence ID" value="KAJ4787008.1"/>
    <property type="molecule type" value="Genomic_DNA"/>
</dbReference>
<dbReference type="SUPFAM" id="SSF46689">
    <property type="entry name" value="Homeodomain-like"/>
    <property type="match status" value="1"/>
</dbReference>
<dbReference type="CDD" id="cd00167">
    <property type="entry name" value="SANT"/>
    <property type="match status" value="1"/>
</dbReference>
<dbReference type="Proteomes" id="UP001140206">
    <property type="component" value="Chromosome 2"/>
</dbReference>
<evidence type="ECO:0000256" key="1">
    <source>
        <dbReference type="ARBA" id="ARBA00023125"/>
    </source>
</evidence>